<evidence type="ECO:0000259" key="11">
    <source>
        <dbReference type="PROSITE" id="PS50885"/>
    </source>
</evidence>
<dbReference type="Gene3D" id="1.10.287.130">
    <property type="match status" value="1"/>
</dbReference>
<gene>
    <name evidence="12" type="ORF">NDI76_07680</name>
</gene>
<reference evidence="12 13" key="1">
    <citation type="submission" date="2022-06" db="EMBL/GenBank/DDBJ databases">
        <title>Halogeometricum sp. a new haloarchaeum isolate from saline soil.</title>
        <authorList>
            <person name="Strakova D."/>
            <person name="Galisteo C."/>
            <person name="Sanchez-Porro C."/>
            <person name="Ventosa A."/>
        </authorList>
    </citation>
    <scope>NUCLEOTIDE SEQUENCE [LARGE SCALE GENOMIC DNA]</scope>
    <source>
        <strain evidence="12 13">S1BR25-6</strain>
    </source>
</reference>
<dbReference type="PROSITE" id="PS50885">
    <property type="entry name" value="HAMP"/>
    <property type="match status" value="1"/>
</dbReference>
<protein>
    <recommendedName>
        <fullName evidence="2">histidine kinase</fullName>
        <ecNumber evidence="2">2.7.13.3</ecNumber>
    </recommendedName>
</protein>
<feature type="compositionally biased region" description="Basic and acidic residues" evidence="9">
    <location>
        <begin position="547"/>
        <end position="563"/>
    </location>
</feature>
<proteinExistence type="predicted"/>
<dbReference type="Pfam" id="PF02518">
    <property type="entry name" value="HATPase_c"/>
    <property type="match status" value="1"/>
</dbReference>
<feature type="domain" description="Histidine kinase" evidence="10">
    <location>
        <begin position="334"/>
        <end position="537"/>
    </location>
</feature>
<dbReference type="InterPro" id="IPR004358">
    <property type="entry name" value="Sig_transdc_His_kin-like_C"/>
</dbReference>
<dbReference type="InterPro" id="IPR036890">
    <property type="entry name" value="HATPase_C_sf"/>
</dbReference>
<keyword evidence="13" id="KW-1185">Reference proteome</keyword>
<evidence type="ECO:0000256" key="7">
    <source>
        <dbReference type="ARBA" id="ARBA00022840"/>
    </source>
</evidence>
<keyword evidence="3" id="KW-0597">Phosphoprotein</keyword>
<dbReference type="InterPro" id="IPR005467">
    <property type="entry name" value="His_kinase_dom"/>
</dbReference>
<feature type="domain" description="HAMP" evidence="11">
    <location>
        <begin position="267"/>
        <end position="319"/>
    </location>
</feature>
<dbReference type="InterPro" id="IPR003660">
    <property type="entry name" value="HAMP_dom"/>
</dbReference>
<dbReference type="PROSITE" id="PS50109">
    <property type="entry name" value="HIS_KIN"/>
    <property type="match status" value="1"/>
</dbReference>
<dbReference type="GO" id="GO:0005524">
    <property type="term" value="F:ATP binding"/>
    <property type="evidence" value="ECO:0007669"/>
    <property type="project" value="UniProtKB-KW"/>
</dbReference>
<feature type="region of interest" description="Disordered" evidence="9">
    <location>
        <begin position="539"/>
        <end position="563"/>
    </location>
</feature>
<dbReference type="PANTHER" id="PTHR44936:SF10">
    <property type="entry name" value="SENSOR PROTEIN RSTB"/>
    <property type="match status" value="1"/>
</dbReference>
<evidence type="ECO:0000259" key="10">
    <source>
        <dbReference type="PROSITE" id="PS50109"/>
    </source>
</evidence>
<dbReference type="InterPro" id="IPR003594">
    <property type="entry name" value="HATPase_dom"/>
</dbReference>
<evidence type="ECO:0000256" key="8">
    <source>
        <dbReference type="ARBA" id="ARBA00023224"/>
    </source>
</evidence>
<keyword evidence="6" id="KW-0418">Kinase</keyword>
<dbReference type="PANTHER" id="PTHR44936">
    <property type="entry name" value="SENSOR PROTEIN CREC"/>
    <property type="match status" value="1"/>
</dbReference>
<dbReference type="EC" id="2.7.13.3" evidence="2"/>
<evidence type="ECO:0000256" key="1">
    <source>
        <dbReference type="ARBA" id="ARBA00000085"/>
    </source>
</evidence>
<keyword evidence="5" id="KW-0547">Nucleotide-binding</keyword>
<dbReference type="CDD" id="cd00075">
    <property type="entry name" value="HATPase"/>
    <property type="match status" value="1"/>
</dbReference>
<dbReference type="Gene3D" id="3.30.565.10">
    <property type="entry name" value="Histidine kinase-like ATPase, C-terminal domain"/>
    <property type="match status" value="1"/>
</dbReference>
<dbReference type="RefSeq" id="WP_310923417.1">
    <property type="nucleotide sequence ID" value="NZ_JAMQOP010000001.1"/>
</dbReference>
<evidence type="ECO:0000256" key="3">
    <source>
        <dbReference type="ARBA" id="ARBA00022553"/>
    </source>
</evidence>
<dbReference type="Proteomes" id="UP001257060">
    <property type="component" value="Unassembled WGS sequence"/>
</dbReference>
<keyword evidence="4" id="KW-0808">Transferase</keyword>
<dbReference type="SUPFAM" id="SSF55874">
    <property type="entry name" value="ATPase domain of HSP90 chaperone/DNA topoisomerase II/histidine kinase"/>
    <property type="match status" value="1"/>
</dbReference>
<evidence type="ECO:0000256" key="9">
    <source>
        <dbReference type="SAM" id="MobiDB-lite"/>
    </source>
</evidence>
<evidence type="ECO:0000256" key="5">
    <source>
        <dbReference type="ARBA" id="ARBA00022741"/>
    </source>
</evidence>
<dbReference type="InterPro" id="IPR050980">
    <property type="entry name" value="2C_sensor_his_kinase"/>
</dbReference>
<sequence length="563" mass="60182">MKLQTKLAVVLVAVTLILSGATYGGVELYKHEELQRSESAVEESASLGAAQIASSLDERADYIGYVASQPEVSNFSNNAAVIDGIVDNSRFSAVQVVGANGTVLAFDGQIDETVRAATVGSDVSDEAYFTAARYRGSSVSDPEFVPARDQYLVVVSAPILREGRVVGVLAASMYVSTDTFLEPVAPLARHDQRVTVSAGDAVLYESREPFERALTGRAAVEPYGWTVAVERDRSTLDERIRTLGAAQGAGLLLVLLLVGLLWWTEHRTTVGQTRRLLDGFEALRAGEYDRTLDLRSAEEWAQISDGFNALSTGLDERETAIREREQRLDVLNRVLRHNVRNEMNVVLGYADVVASRTGDPETARAAETILRRGERLVTVSEKARVFDRRLDATDPVSLDLVEAVENALADVRADHPEADLTATVPDSLAVRAVPGIGDAVRNVVENACVHHEVVPSVGVTVSADGDTATVAVADDGPGIPEHERSVLVEGEETALDHGSGIGLWVTKWLVGRSGGSVAFAENDPRGSVVTLRLLRADEAGSAGGRTGDADRADGSDGSDGSKR</sequence>
<keyword evidence="8" id="KW-0807">Transducer</keyword>
<evidence type="ECO:0000256" key="2">
    <source>
        <dbReference type="ARBA" id="ARBA00012438"/>
    </source>
</evidence>
<evidence type="ECO:0000256" key="4">
    <source>
        <dbReference type="ARBA" id="ARBA00022679"/>
    </source>
</evidence>
<accession>A0ABU2GEC3</accession>
<keyword evidence="7 12" id="KW-0067">ATP-binding</keyword>
<name>A0ABU2GEC3_9EURY</name>
<evidence type="ECO:0000313" key="13">
    <source>
        <dbReference type="Proteomes" id="UP001257060"/>
    </source>
</evidence>
<dbReference type="Gene3D" id="3.30.450.20">
    <property type="entry name" value="PAS domain"/>
    <property type="match status" value="1"/>
</dbReference>
<dbReference type="SMART" id="SM00387">
    <property type="entry name" value="HATPase_c"/>
    <property type="match status" value="1"/>
</dbReference>
<evidence type="ECO:0000256" key="6">
    <source>
        <dbReference type="ARBA" id="ARBA00022777"/>
    </source>
</evidence>
<evidence type="ECO:0000313" key="12">
    <source>
        <dbReference type="EMBL" id="MDS0298618.1"/>
    </source>
</evidence>
<dbReference type="CDD" id="cd12914">
    <property type="entry name" value="PDC1_DGC_like"/>
    <property type="match status" value="1"/>
</dbReference>
<dbReference type="EMBL" id="JAMQOP010000001">
    <property type="protein sequence ID" value="MDS0298618.1"/>
    <property type="molecule type" value="Genomic_DNA"/>
</dbReference>
<organism evidence="12 13">
    <name type="scientific">Halogeometricum salsisoli</name>
    <dbReference type="NCBI Taxonomy" id="2950536"/>
    <lineage>
        <taxon>Archaea</taxon>
        <taxon>Methanobacteriati</taxon>
        <taxon>Methanobacteriota</taxon>
        <taxon>Stenosarchaea group</taxon>
        <taxon>Halobacteria</taxon>
        <taxon>Halobacteriales</taxon>
        <taxon>Haloferacaceae</taxon>
        <taxon>Halogeometricum</taxon>
    </lineage>
</organism>
<comment type="caution">
    <text evidence="12">The sequence shown here is derived from an EMBL/GenBank/DDBJ whole genome shotgun (WGS) entry which is preliminary data.</text>
</comment>
<comment type="catalytic activity">
    <reaction evidence="1">
        <text>ATP + protein L-histidine = ADP + protein N-phospho-L-histidine.</text>
        <dbReference type="EC" id="2.7.13.3"/>
    </reaction>
</comment>
<dbReference type="PRINTS" id="PR00344">
    <property type="entry name" value="BCTRLSENSOR"/>
</dbReference>